<dbReference type="PANTHER" id="PTHR43240">
    <property type="entry name" value="1,4-DIHYDROXY-2-NAPHTHOYL-COA THIOESTERASE 1"/>
    <property type="match status" value="1"/>
</dbReference>
<dbReference type="InterPro" id="IPR003736">
    <property type="entry name" value="PAAI_dom"/>
</dbReference>
<dbReference type="STRING" id="1249552.PS2015_786"/>
<evidence type="ECO:0000259" key="2">
    <source>
        <dbReference type="Pfam" id="PF03061"/>
    </source>
</evidence>
<gene>
    <name evidence="3" type="ORF">PS2015_786</name>
</gene>
<dbReference type="Pfam" id="PF03061">
    <property type="entry name" value="4HBT"/>
    <property type="match status" value="1"/>
</dbReference>
<dbReference type="OrthoDB" id="7061558at2"/>
<dbReference type="Gene3D" id="3.10.129.10">
    <property type="entry name" value="Hotdog Thioesterase"/>
    <property type="match status" value="1"/>
</dbReference>
<dbReference type="EMBL" id="CP013189">
    <property type="protein sequence ID" value="ALO45462.1"/>
    <property type="molecule type" value="Genomic_DNA"/>
</dbReference>
<sequence length="142" mass="15390">MSSKFKAEDFGIPAHFEHWDGDNAEDQNGPFFFCLDGNAIQTAFRVRAENCNAHKTLHGGISMMFADYTLCLAAIGGSHDGVLTVSCNSEFLGPAYEGELVTGHGEVLRKGKSIVFARTLLTVDDRPVLSASAVLKLVQRRG</sequence>
<keyword evidence="1" id="KW-0378">Hydrolase</keyword>
<organism evidence="3 4">
    <name type="scientific">Pseudohongiella spirulinae</name>
    <dbReference type="NCBI Taxonomy" id="1249552"/>
    <lineage>
        <taxon>Bacteria</taxon>
        <taxon>Pseudomonadati</taxon>
        <taxon>Pseudomonadota</taxon>
        <taxon>Gammaproteobacteria</taxon>
        <taxon>Pseudomonadales</taxon>
        <taxon>Pseudohongiellaceae</taxon>
        <taxon>Pseudohongiella</taxon>
    </lineage>
</organism>
<accession>A0A0S2KAV4</accession>
<dbReference type="RefSeq" id="WP_058020999.1">
    <property type="nucleotide sequence ID" value="NZ_CP013189.1"/>
</dbReference>
<protein>
    <submittedName>
        <fullName evidence="3">Thioesterase superfamily protein</fullName>
    </submittedName>
</protein>
<keyword evidence="4" id="KW-1185">Reference proteome</keyword>
<dbReference type="NCBIfam" id="TIGR00369">
    <property type="entry name" value="unchar_dom_1"/>
    <property type="match status" value="1"/>
</dbReference>
<dbReference type="AlphaFoldDB" id="A0A0S2KAV4"/>
<proteinExistence type="predicted"/>
<feature type="domain" description="Thioesterase" evidence="2">
    <location>
        <begin position="54"/>
        <end position="125"/>
    </location>
</feature>
<dbReference type="GO" id="GO:0016289">
    <property type="term" value="F:acyl-CoA hydrolase activity"/>
    <property type="evidence" value="ECO:0007669"/>
    <property type="project" value="UniProtKB-ARBA"/>
</dbReference>
<evidence type="ECO:0000256" key="1">
    <source>
        <dbReference type="ARBA" id="ARBA00022801"/>
    </source>
</evidence>
<dbReference type="KEGG" id="pspi:PS2015_786"/>
<dbReference type="CDD" id="cd03443">
    <property type="entry name" value="PaaI_thioesterase"/>
    <property type="match status" value="1"/>
</dbReference>
<name>A0A0S2KAV4_9GAMM</name>
<dbReference type="SUPFAM" id="SSF54637">
    <property type="entry name" value="Thioesterase/thiol ester dehydrase-isomerase"/>
    <property type="match status" value="1"/>
</dbReference>
<reference evidence="3 4" key="1">
    <citation type="submission" date="2015-11" db="EMBL/GenBank/DDBJ databases">
        <authorList>
            <person name="Zhang Y."/>
            <person name="Guo Z."/>
        </authorList>
    </citation>
    <scope>NUCLEOTIDE SEQUENCE [LARGE SCALE GENOMIC DNA]</scope>
    <source>
        <strain evidence="3 4">KCTC 32221</strain>
    </source>
</reference>
<evidence type="ECO:0000313" key="3">
    <source>
        <dbReference type="EMBL" id="ALO45462.1"/>
    </source>
</evidence>
<evidence type="ECO:0000313" key="4">
    <source>
        <dbReference type="Proteomes" id="UP000065641"/>
    </source>
</evidence>
<dbReference type="Proteomes" id="UP000065641">
    <property type="component" value="Chromosome"/>
</dbReference>
<dbReference type="InterPro" id="IPR006683">
    <property type="entry name" value="Thioestr_dom"/>
</dbReference>
<dbReference type="InterPro" id="IPR029069">
    <property type="entry name" value="HotDog_dom_sf"/>
</dbReference>